<reference evidence="4" key="1">
    <citation type="submission" date="2021-02" db="EMBL/GenBank/DDBJ databases">
        <authorList>
            <person name="Dougan E. K."/>
            <person name="Rhodes N."/>
            <person name="Thang M."/>
            <person name="Chan C."/>
        </authorList>
    </citation>
    <scope>NUCLEOTIDE SEQUENCE</scope>
</reference>
<feature type="transmembrane region" description="Helical" evidence="3">
    <location>
        <begin position="886"/>
        <end position="909"/>
    </location>
</feature>
<feature type="compositionally biased region" description="Basic and acidic residues" evidence="2">
    <location>
        <begin position="379"/>
        <end position="389"/>
    </location>
</feature>
<evidence type="ECO:0000256" key="1">
    <source>
        <dbReference type="SAM" id="Coils"/>
    </source>
</evidence>
<keyword evidence="1" id="KW-0175">Coiled coil</keyword>
<feature type="compositionally biased region" description="Polar residues" evidence="2">
    <location>
        <begin position="1101"/>
        <end position="1113"/>
    </location>
</feature>
<feature type="region of interest" description="Disordered" evidence="2">
    <location>
        <begin position="1101"/>
        <end position="1135"/>
    </location>
</feature>
<sequence length="1328" mass="143360">MLEDRRLAAERTVDEAVAAGVAVSTAMQKLNALSDEATAAAQGLADLATRQPRASLSLTGAAATSLAADADRLQALSDELAVAKAEGAEAEFQSSDLGRRVQEAKSVKAKAWMVLQQLRKQEAETEKVAASHDPHLEAVARCASSENGHVSLAHEEMQRVQAELRSEQEVVDSRRARAALCETECELLQEELRAAASKAEAAVAEETGLAAEAQEEAAAVLELESEAETLQMQTADSVSAAPVRSTSSQSKEGTVPVARNSSAAEENCPEPDAPDAKADFSAMVKRSRAAATGSAGGTGNRAAKDVAATRLQARQRGIMARSRLASLRQSRSAEAETQDPSYQRPRQPLPPARREEREAAVIKLQALERGVLARSRVQRMRESSARSAKDTGAAPGVDALQASVQRRQQQCSFAPQREIPTQLLGPGGAGRGAWPERTLLGAAATAMEAAAKEQKNSEEIHANGSFACCSLSPLKIDSVRCPCWSMLSGAQGVNGYWADVLPLCLGDTSPESPGGRATSAFAGSAYVHVRFCRFLSVLPLGGTWLQLKNTARVVLFRLRMSSWIPASVYKVDICSGRTQAGALLAPCERVNLATLVTKNLWPLLLFSLQAALCPPTLPLELPVLLPNQSWAECNGRLSRAGDRLRLAGIATDFRLELVISGMVRDGEPCWILTRFRQIVLLTGTQAKERANSKKQSPLAAQRLNCFNEICFQCSRLSVGSLDFKFLALHGGLQAGFLQKQLGYLKDWLPSLQVALPKAPYIINSHLVPGWTLETVPAVHPDRNLASLQTIRHLGETAIALAIAIPASSWMLLLILCFVLWDLFCGQKRPWSFISTARSVCRLALLMQTAEMAAYAVAIALTVWMGMDVADWDLLQSLIFQILDPVAVLLLVPILTFVPSALATLQLLGAPASQGLPVRSRICCCRVKRQAWARFFLLCMLGHALACSAALFGAVRLLSTLRIDAPGFQRAVERCHWNLEELCQSSSWRQVPDTRWDLHVQCALACSDQTVPMEDVVLGAAFVVCRLLAVSAAWSLLARLWCIQIACRLLVLAAKLARASRAAKEGADAEEGEVSDPTKTDEMLTPSAFEQGVSEAVDIASARSQKGPVTNHNPTDGAHSARSARSARSAHTALSEAGEASKLQVLQAVMSLDRPPSPSGSVVSLDLRREVQRPSAETLRDMLENPITDGHAELVDFARTIARQCSRDSIASEVPEVLKAFKKSRHLAGDSAPRSSRASVTGQGPSVELLEEQIQIREQELEHREAAASEAEAAHSHEMALMASSLHRLGMRYGRLLGQCQALEALVPERVRRLREDGTPSSEQKADTR</sequence>
<feature type="coiled-coil region" evidence="1">
    <location>
        <begin position="66"/>
        <end position="93"/>
    </location>
</feature>
<gene>
    <name evidence="4" type="primary">slc47a1</name>
    <name evidence="4" type="ORF">SNAT2548_LOCUS1656</name>
</gene>
<feature type="transmembrane region" description="Helical" evidence="3">
    <location>
        <begin position="930"/>
        <end position="954"/>
    </location>
</feature>
<evidence type="ECO:0000256" key="2">
    <source>
        <dbReference type="SAM" id="MobiDB-lite"/>
    </source>
</evidence>
<organism evidence="4 5">
    <name type="scientific">Symbiodinium natans</name>
    <dbReference type="NCBI Taxonomy" id="878477"/>
    <lineage>
        <taxon>Eukaryota</taxon>
        <taxon>Sar</taxon>
        <taxon>Alveolata</taxon>
        <taxon>Dinophyceae</taxon>
        <taxon>Suessiales</taxon>
        <taxon>Symbiodiniaceae</taxon>
        <taxon>Symbiodinium</taxon>
    </lineage>
</organism>
<feature type="region of interest" description="Disordered" evidence="2">
    <location>
        <begin position="317"/>
        <end position="357"/>
    </location>
</feature>
<dbReference type="Gene3D" id="1.20.5.190">
    <property type="match status" value="1"/>
</dbReference>
<evidence type="ECO:0000256" key="3">
    <source>
        <dbReference type="SAM" id="Phobius"/>
    </source>
</evidence>
<name>A0A812HK67_9DINO</name>
<keyword evidence="3" id="KW-1133">Transmembrane helix</keyword>
<evidence type="ECO:0000313" key="4">
    <source>
        <dbReference type="EMBL" id="CAE6953445.1"/>
    </source>
</evidence>
<feature type="compositionally biased region" description="Polar residues" evidence="2">
    <location>
        <begin position="1232"/>
        <end position="1243"/>
    </location>
</feature>
<dbReference type="OrthoDB" id="427408at2759"/>
<feature type="region of interest" description="Disordered" evidence="2">
    <location>
        <begin position="1062"/>
        <end position="1081"/>
    </location>
</feature>
<feature type="transmembrane region" description="Helical" evidence="3">
    <location>
        <begin position="797"/>
        <end position="823"/>
    </location>
</feature>
<keyword evidence="3" id="KW-0812">Transmembrane</keyword>
<dbReference type="InterPro" id="IPR000048">
    <property type="entry name" value="IQ_motif_EF-hand-BS"/>
</dbReference>
<evidence type="ECO:0000313" key="5">
    <source>
        <dbReference type="Proteomes" id="UP000604046"/>
    </source>
</evidence>
<feature type="compositionally biased region" description="Low complexity" evidence="2">
    <location>
        <begin position="320"/>
        <end position="332"/>
    </location>
</feature>
<feature type="region of interest" description="Disordered" evidence="2">
    <location>
        <begin position="375"/>
        <end position="396"/>
    </location>
</feature>
<dbReference type="EMBL" id="CAJNDS010000094">
    <property type="protein sequence ID" value="CAE6953445.1"/>
    <property type="molecule type" value="Genomic_DNA"/>
</dbReference>
<dbReference type="Proteomes" id="UP000604046">
    <property type="component" value="Unassembled WGS sequence"/>
</dbReference>
<dbReference type="SMART" id="SM00015">
    <property type="entry name" value="IQ"/>
    <property type="match status" value="2"/>
</dbReference>
<dbReference type="PROSITE" id="PS50096">
    <property type="entry name" value="IQ"/>
    <property type="match status" value="2"/>
</dbReference>
<feature type="region of interest" description="Disordered" evidence="2">
    <location>
        <begin position="230"/>
        <end position="276"/>
    </location>
</feature>
<feature type="compositionally biased region" description="Low complexity" evidence="2">
    <location>
        <begin position="1117"/>
        <end position="1130"/>
    </location>
</feature>
<feature type="transmembrane region" description="Helical" evidence="3">
    <location>
        <begin position="844"/>
        <end position="866"/>
    </location>
</feature>
<feature type="region of interest" description="Disordered" evidence="2">
    <location>
        <begin position="1225"/>
        <end position="1244"/>
    </location>
</feature>
<keyword evidence="3" id="KW-0472">Membrane</keyword>
<comment type="caution">
    <text evidence="4">The sequence shown here is derived from an EMBL/GenBank/DDBJ whole genome shotgun (WGS) entry which is preliminary data.</text>
</comment>
<accession>A0A812HK67</accession>
<keyword evidence="5" id="KW-1185">Reference proteome</keyword>
<protein>
    <submittedName>
        <fullName evidence="4">Slc47a1 protein</fullName>
    </submittedName>
</protein>
<proteinExistence type="predicted"/>